<dbReference type="AlphaFoldDB" id="W1VIF6"/>
<evidence type="ECO:0000313" key="2">
    <source>
        <dbReference type="EMBL" id="ETJ03834.1"/>
    </source>
</evidence>
<proteinExistence type="predicted"/>
<dbReference type="EMBL" id="AZLV01000787">
    <property type="protein sequence ID" value="ETJ03834.1"/>
    <property type="molecule type" value="Genomic_DNA"/>
</dbReference>
<evidence type="ECO:0000313" key="3">
    <source>
        <dbReference type="Proteomes" id="UP000018852"/>
    </source>
</evidence>
<evidence type="ECO:0000256" key="1">
    <source>
        <dbReference type="SAM" id="MobiDB-lite"/>
    </source>
</evidence>
<organism evidence="2 3">
    <name type="scientific">Actinomyces urogenitalis DORA_12</name>
    <dbReference type="NCBI Taxonomy" id="1403939"/>
    <lineage>
        <taxon>Bacteria</taxon>
        <taxon>Bacillati</taxon>
        <taxon>Actinomycetota</taxon>
        <taxon>Actinomycetes</taxon>
        <taxon>Actinomycetales</taxon>
        <taxon>Actinomycetaceae</taxon>
        <taxon>Actinomyces</taxon>
    </lineage>
</organism>
<accession>W1VIF6</accession>
<gene>
    <name evidence="2" type="ORF">Q605_AUC00787G0006</name>
</gene>
<name>W1VIF6_9ACTO</name>
<feature type="region of interest" description="Disordered" evidence="1">
    <location>
        <begin position="52"/>
        <end position="81"/>
    </location>
</feature>
<sequence>MARDRALEDGRGQLVADALALVSDVNEDAVPALGAAHADRGGPRPVAQRVLDHRGQDLRQGAGGRQDRQPHLVPQHDLAPGSLEGRLPLLPLLVKDVAEVQRLGAPTAGAPRDPQEVLDHPGQPVDLLDAGTRLRPGLLVPCQQLHLLQAQAQRGQGRAQLVGGVRGELPLCRQAPGHALSRSHELSLDQVDLLDP</sequence>
<protein>
    <submittedName>
        <fullName evidence="2">Uncharacterized protein</fullName>
    </submittedName>
</protein>
<reference evidence="2 3" key="1">
    <citation type="submission" date="2013-12" db="EMBL/GenBank/DDBJ databases">
        <title>A Varibaculum cambriense genome reconstructed from a premature infant gut community with otherwise low bacterial novelty that shifts toward anaerobic metabolism during the third week of life.</title>
        <authorList>
            <person name="Brown C.T."/>
            <person name="Sharon I."/>
            <person name="Thomas B.C."/>
            <person name="Castelle C.J."/>
            <person name="Morowitz M.J."/>
            <person name="Banfield J.F."/>
        </authorList>
    </citation>
    <scope>NUCLEOTIDE SEQUENCE [LARGE SCALE GENOMIC DNA]</scope>
    <source>
        <strain evidence="3">DORA_12</strain>
    </source>
</reference>
<dbReference type="Proteomes" id="UP000018852">
    <property type="component" value="Unassembled WGS sequence"/>
</dbReference>
<comment type="caution">
    <text evidence="2">The sequence shown here is derived from an EMBL/GenBank/DDBJ whole genome shotgun (WGS) entry which is preliminary data.</text>
</comment>